<dbReference type="Pfam" id="PF03466">
    <property type="entry name" value="LysR_substrate"/>
    <property type="match status" value="1"/>
</dbReference>
<comment type="similarity">
    <text evidence="2">Belongs to the LysR transcriptional regulatory family.</text>
</comment>
<sequence length="323" mass="36565">MDLRLLLEFLVLSESLNFTRAARRLNMTQPVLSRHIKFLELHFGAQLLTRNTHRVDLTDVGRVFAGECAKINAQYEQSLAMIRTCPGVSRHSLSIGILGEATRSFLSAFLIGYNDRHPQVAIDCVDGDVDTIMPRVERGESDLGFVIRPRGAVTPPHLANFTIASDPLCLVINRNHALAVKERVSISDVAQWPMIGLNRQISPMSFEFNSHFFSRHGYEYKTWKECANLETVCFNVEFNDRAVILLPLHRRYLVGANARLIMFAESDCMFEVEMLWNPENSNPSLKGFLTEFKEFSRTWDWSSDVCLGNNEGAQVILEGVAVV</sequence>
<comment type="function">
    <text evidence="1">NodD regulates the expression of the nodABCFE genes which encode other nodulation proteins. NodD is also a negative regulator of its own expression. Binds flavonoids as inducers.</text>
</comment>
<proteinExistence type="inferred from homology"/>
<dbReference type="InterPro" id="IPR000847">
    <property type="entry name" value="LysR_HTH_N"/>
</dbReference>
<dbReference type="EMBL" id="CP000301">
    <property type="protein sequence ID" value="ABD86206.1"/>
    <property type="molecule type" value="Genomic_DNA"/>
</dbReference>
<evidence type="ECO:0000256" key="4">
    <source>
        <dbReference type="ARBA" id="ARBA00023125"/>
    </source>
</evidence>
<keyword evidence="4" id="KW-0238">DNA-binding</keyword>
<dbReference type="PROSITE" id="PS50931">
    <property type="entry name" value="HTH_LYSR"/>
    <property type="match status" value="1"/>
</dbReference>
<dbReference type="InterPro" id="IPR005119">
    <property type="entry name" value="LysR_subst-bd"/>
</dbReference>
<dbReference type="OrthoDB" id="8479357at2"/>
<dbReference type="eggNOG" id="COG0583">
    <property type="taxonomic scope" value="Bacteria"/>
</dbReference>
<dbReference type="AlphaFoldDB" id="Q21BN0"/>
<keyword evidence="3" id="KW-0805">Transcription regulation</keyword>
<dbReference type="GO" id="GO:0003700">
    <property type="term" value="F:DNA-binding transcription factor activity"/>
    <property type="evidence" value="ECO:0007669"/>
    <property type="project" value="InterPro"/>
</dbReference>
<dbReference type="CDD" id="cd08414">
    <property type="entry name" value="PBP2_LTTR_aromatics_like"/>
    <property type="match status" value="1"/>
</dbReference>
<dbReference type="SUPFAM" id="SSF46785">
    <property type="entry name" value="Winged helix' DNA-binding domain"/>
    <property type="match status" value="1"/>
</dbReference>
<dbReference type="HOGENOM" id="CLU_039613_6_4_5"/>
<dbReference type="KEGG" id="rpc:RPC_0633"/>
<feature type="domain" description="HTH lysR-type" evidence="6">
    <location>
        <begin position="1"/>
        <end position="58"/>
    </location>
</feature>
<dbReference type="SUPFAM" id="SSF53850">
    <property type="entry name" value="Periplasmic binding protein-like II"/>
    <property type="match status" value="1"/>
</dbReference>
<dbReference type="STRING" id="316056.RPC_0633"/>
<evidence type="ECO:0000256" key="1">
    <source>
        <dbReference type="ARBA" id="ARBA00003502"/>
    </source>
</evidence>
<name>Q21BN0_RHOPB</name>
<dbReference type="GO" id="GO:0032993">
    <property type="term" value="C:protein-DNA complex"/>
    <property type="evidence" value="ECO:0007669"/>
    <property type="project" value="TreeGrafter"/>
</dbReference>
<evidence type="ECO:0000259" key="6">
    <source>
        <dbReference type="PROSITE" id="PS50931"/>
    </source>
</evidence>
<evidence type="ECO:0000256" key="3">
    <source>
        <dbReference type="ARBA" id="ARBA00023015"/>
    </source>
</evidence>
<evidence type="ECO:0000313" key="7">
    <source>
        <dbReference type="EMBL" id="ABD86206.1"/>
    </source>
</evidence>
<evidence type="ECO:0000256" key="2">
    <source>
        <dbReference type="ARBA" id="ARBA00009437"/>
    </source>
</evidence>
<dbReference type="RefSeq" id="WP_011471114.1">
    <property type="nucleotide sequence ID" value="NC_007925.1"/>
</dbReference>
<accession>Q21BN0</accession>
<dbReference type="PRINTS" id="PR00039">
    <property type="entry name" value="HTHLYSR"/>
</dbReference>
<dbReference type="InterPro" id="IPR036390">
    <property type="entry name" value="WH_DNA-bd_sf"/>
</dbReference>
<dbReference type="PANTHER" id="PTHR30346">
    <property type="entry name" value="TRANSCRIPTIONAL DUAL REGULATOR HCAR-RELATED"/>
    <property type="match status" value="1"/>
</dbReference>
<protein>
    <submittedName>
        <fullName evidence="7">Transcriptional regulator, LysR family</fullName>
    </submittedName>
</protein>
<evidence type="ECO:0000256" key="5">
    <source>
        <dbReference type="ARBA" id="ARBA00023163"/>
    </source>
</evidence>
<dbReference type="GO" id="GO:0003677">
    <property type="term" value="F:DNA binding"/>
    <property type="evidence" value="ECO:0007669"/>
    <property type="project" value="UniProtKB-KW"/>
</dbReference>
<organism evidence="7">
    <name type="scientific">Rhodopseudomonas palustris (strain BisB18)</name>
    <dbReference type="NCBI Taxonomy" id="316056"/>
    <lineage>
        <taxon>Bacteria</taxon>
        <taxon>Pseudomonadati</taxon>
        <taxon>Pseudomonadota</taxon>
        <taxon>Alphaproteobacteria</taxon>
        <taxon>Hyphomicrobiales</taxon>
        <taxon>Nitrobacteraceae</taxon>
        <taxon>Rhodopseudomonas</taxon>
    </lineage>
</organism>
<dbReference type="InterPro" id="IPR036388">
    <property type="entry name" value="WH-like_DNA-bd_sf"/>
</dbReference>
<dbReference type="Gene3D" id="1.10.10.10">
    <property type="entry name" value="Winged helix-like DNA-binding domain superfamily/Winged helix DNA-binding domain"/>
    <property type="match status" value="1"/>
</dbReference>
<keyword evidence="5" id="KW-0804">Transcription</keyword>
<reference evidence="7" key="1">
    <citation type="submission" date="2006-03" db="EMBL/GenBank/DDBJ databases">
        <title>Complete sequence of Rhodopseudomonas palustris BisB18.</title>
        <authorList>
            <consortium name="US DOE Joint Genome Institute"/>
            <person name="Copeland A."/>
            <person name="Lucas S."/>
            <person name="Lapidus A."/>
            <person name="Barry K."/>
            <person name="Detter J.C."/>
            <person name="Glavina del Rio T."/>
            <person name="Hammon N."/>
            <person name="Israni S."/>
            <person name="Dalin E."/>
            <person name="Tice H."/>
            <person name="Pitluck S."/>
            <person name="Chain P."/>
            <person name="Malfatti S."/>
            <person name="Shin M."/>
            <person name="Vergez L."/>
            <person name="Schmutz J."/>
            <person name="Larimer F."/>
            <person name="Land M."/>
            <person name="Hauser L."/>
            <person name="Pelletier D.A."/>
            <person name="Kyrpides N."/>
            <person name="Anderson I."/>
            <person name="Oda Y."/>
            <person name="Harwood C.S."/>
            <person name="Richardson P."/>
        </authorList>
    </citation>
    <scope>NUCLEOTIDE SEQUENCE [LARGE SCALE GENOMIC DNA]</scope>
    <source>
        <strain evidence="7">BisB18</strain>
    </source>
</reference>
<dbReference type="Pfam" id="PF00126">
    <property type="entry name" value="HTH_1"/>
    <property type="match status" value="1"/>
</dbReference>
<dbReference type="PANTHER" id="PTHR30346:SF0">
    <property type="entry name" value="HCA OPERON TRANSCRIPTIONAL ACTIVATOR HCAR"/>
    <property type="match status" value="1"/>
</dbReference>
<gene>
    <name evidence="7" type="ordered locus">RPC_0633</name>
</gene>
<dbReference type="Gene3D" id="3.40.190.10">
    <property type="entry name" value="Periplasmic binding protein-like II"/>
    <property type="match status" value="2"/>
</dbReference>